<evidence type="ECO:0000313" key="3">
    <source>
        <dbReference type="Proteomes" id="UP000075886"/>
    </source>
</evidence>
<keyword evidence="3" id="KW-1185">Reference proteome</keyword>
<name>A0A182Q5X7_9DIPT</name>
<accession>A0A182Q5X7</accession>
<keyword evidence="1" id="KW-0812">Transmembrane</keyword>
<dbReference type="EMBL" id="AXCN02001237">
    <property type="status" value="NOT_ANNOTATED_CDS"/>
    <property type="molecule type" value="Genomic_DNA"/>
</dbReference>
<evidence type="ECO:0000313" key="2">
    <source>
        <dbReference type="EnsemblMetazoa" id="AFAF003699-PA"/>
    </source>
</evidence>
<dbReference type="EnsemblMetazoa" id="AFAF003699-RA">
    <property type="protein sequence ID" value="AFAF003699-PA"/>
    <property type="gene ID" value="AFAF003699"/>
</dbReference>
<sequence length="223" mass="23778">MLHWDSVSFSLPLLTPMLGGGESIGEERAVLVVLLLVVVVVVVLSIVAKVVAVVPTTFAAGTVDGFFGVSIANGQMNWADGYVPLLSSSSDSSSSSIWDCLKRISGDDILGESFMLLLPFVSSSDGCAGGSFRRRILYGGLRTSSGGAGLGSIWFDTSCTVSIVTVRSSRWMEKIGTERAELNKPNDSNESHTINAAANDILLATMAARFAIFEKQYETTKRK</sequence>
<keyword evidence="1" id="KW-0472">Membrane</keyword>
<reference evidence="3" key="1">
    <citation type="submission" date="2014-01" db="EMBL/GenBank/DDBJ databases">
        <title>The Genome Sequence of Anopheles farauti FAR1 (V2).</title>
        <authorList>
            <consortium name="The Broad Institute Genomics Platform"/>
            <person name="Neafsey D.E."/>
            <person name="Besansky N."/>
            <person name="Howell P."/>
            <person name="Walton C."/>
            <person name="Young S.K."/>
            <person name="Zeng Q."/>
            <person name="Gargeya S."/>
            <person name="Fitzgerald M."/>
            <person name="Haas B."/>
            <person name="Abouelleil A."/>
            <person name="Allen A.W."/>
            <person name="Alvarado L."/>
            <person name="Arachchi H.M."/>
            <person name="Berlin A.M."/>
            <person name="Chapman S.B."/>
            <person name="Gainer-Dewar J."/>
            <person name="Goldberg J."/>
            <person name="Griggs A."/>
            <person name="Gujja S."/>
            <person name="Hansen M."/>
            <person name="Howarth C."/>
            <person name="Imamovic A."/>
            <person name="Ireland A."/>
            <person name="Larimer J."/>
            <person name="McCowan C."/>
            <person name="Murphy C."/>
            <person name="Pearson M."/>
            <person name="Poon T.W."/>
            <person name="Priest M."/>
            <person name="Roberts A."/>
            <person name="Saif S."/>
            <person name="Shea T."/>
            <person name="Sisk P."/>
            <person name="Sykes S."/>
            <person name="Wortman J."/>
            <person name="Nusbaum C."/>
            <person name="Birren B."/>
        </authorList>
    </citation>
    <scope>NUCLEOTIDE SEQUENCE [LARGE SCALE GENOMIC DNA]</scope>
    <source>
        <strain evidence="3">FAR1</strain>
    </source>
</reference>
<proteinExistence type="predicted"/>
<dbReference type="VEuPathDB" id="VectorBase:AFAF003699"/>
<organism evidence="2 3">
    <name type="scientific">Anopheles farauti</name>
    <dbReference type="NCBI Taxonomy" id="69004"/>
    <lineage>
        <taxon>Eukaryota</taxon>
        <taxon>Metazoa</taxon>
        <taxon>Ecdysozoa</taxon>
        <taxon>Arthropoda</taxon>
        <taxon>Hexapoda</taxon>
        <taxon>Insecta</taxon>
        <taxon>Pterygota</taxon>
        <taxon>Neoptera</taxon>
        <taxon>Endopterygota</taxon>
        <taxon>Diptera</taxon>
        <taxon>Nematocera</taxon>
        <taxon>Culicoidea</taxon>
        <taxon>Culicidae</taxon>
        <taxon>Anophelinae</taxon>
        <taxon>Anopheles</taxon>
    </lineage>
</organism>
<reference evidence="2" key="2">
    <citation type="submission" date="2020-05" db="UniProtKB">
        <authorList>
            <consortium name="EnsemblMetazoa"/>
        </authorList>
    </citation>
    <scope>IDENTIFICATION</scope>
    <source>
        <strain evidence="2">FAR1</strain>
    </source>
</reference>
<dbReference type="Proteomes" id="UP000075886">
    <property type="component" value="Unassembled WGS sequence"/>
</dbReference>
<keyword evidence="1" id="KW-1133">Transmembrane helix</keyword>
<dbReference type="AlphaFoldDB" id="A0A182Q5X7"/>
<evidence type="ECO:0000256" key="1">
    <source>
        <dbReference type="SAM" id="Phobius"/>
    </source>
</evidence>
<protein>
    <submittedName>
        <fullName evidence="2">Uncharacterized protein</fullName>
    </submittedName>
</protein>
<feature type="transmembrane region" description="Helical" evidence="1">
    <location>
        <begin position="29"/>
        <end position="48"/>
    </location>
</feature>